<gene>
    <name evidence="1" type="ORF">NEZAVI_LOCUS6109</name>
</gene>
<dbReference type="Proteomes" id="UP001152798">
    <property type="component" value="Chromosome 3"/>
</dbReference>
<protein>
    <submittedName>
        <fullName evidence="1">Uncharacterized protein</fullName>
    </submittedName>
</protein>
<accession>A0A9P0MLS7</accession>
<evidence type="ECO:0000313" key="2">
    <source>
        <dbReference type="Proteomes" id="UP001152798"/>
    </source>
</evidence>
<proteinExistence type="predicted"/>
<name>A0A9P0MLS7_NEZVI</name>
<reference evidence="1" key="1">
    <citation type="submission" date="2022-01" db="EMBL/GenBank/DDBJ databases">
        <authorList>
            <person name="King R."/>
        </authorList>
    </citation>
    <scope>NUCLEOTIDE SEQUENCE</scope>
</reference>
<dbReference type="AlphaFoldDB" id="A0A9P0MLS7"/>
<dbReference type="EMBL" id="OV725079">
    <property type="protein sequence ID" value="CAH1395937.1"/>
    <property type="molecule type" value="Genomic_DNA"/>
</dbReference>
<organism evidence="1 2">
    <name type="scientific">Nezara viridula</name>
    <name type="common">Southern green stink bug</name>
    <name type="synonym">Cimex viridulus</name>
    <dbReference type="NCBI Taxonomy" id="85310"/>
    <lineage>
        <taxon>Eukaryota</taxon>
        <taxon>Metazoa</taxon>
        <taxon>Ecdysozoa</taxon>
        <taxon>Arthropoda</taxon>
        <taxon>Hexapoda</taxon>
        <taxon>Insecta</taxon>
        <taxon>Pterygota</taxon>
        <taxon>Neoptera</taxon>
        <taxon>Paraneoptera</taxon>
        <taxon>Hemiptera</taxon>
        <taxon>Heteroptera</taxon>
        <taxon>Panheteroptera</taxon>
        <taxon>Pentatomomorpha</taxon>
        <taxon>Pentatomoidea</taxon>
        <taxon>Pentatomidae</taxon>
        <taxon>Pentatominae</taxon>
        <taxon>Nezara</taxon>
    </lineage>
</organism>
<evidence type="ECO:0000313" key="1">
    <source>
        <dbReference type="EMBL" id="CAH1395937.1"/>
    </source>
</evidence>
<keyword evidence="2" id="KW-1185">Reference proteome</keyword>
<sequence length="141" mass="15737">MARKTTLEEQMRSSWLPFVRGHTATCYTLLLYLSLSGPRVNVLKARVLGSRSSARRKSLRLAADSKQLPAANGLQASGSICKRHSKTQANLSIRHSQEFTAMPRLFPGVDQLQKWNVSREAKKLLETDKLLFPLLVSMTAA</sequence>